<dbReference type="GO" id="GO:0016747">
    <property type="term" value="F:acyltransferase activity, transferring groups other than amino-acyl groups"/>
    <property type="evidence" value="ECO:0007669"/>
    <property type="project" value="InterPro"/>
</dbReference>
<evidence type="ECO:0000313" key="3">
    <source>
        <dbReference type="EMBL" id="KAF7159127.1"/>
    </source>
</evidence>
<dbReference type="InterPro" id="IPR016181">
    <property type="entry name" value="Acyl_CoA_acyltransferase"/>
</dbReference>
<feature type="domain" description="N-acetyltransferase" evidence="1">
    <location>
        <begin position="115"/>
        <end position="210"/>
    </location>
</feature>
<dbReference type="OrthoDB" id="41532at2759"/>
<dbReference type="Proteomes" id="UP000630445">
    <property type="component" value="Unassembled WGS sequence"/>
</dbReference>
<accession>A0A8H6P3L1</accession>
<keyword evidence="4" id="KW-1185">Reference proteome</keyword>
<dbReference type="EMBL" id="JACBAD010002106">
    <property type="protein sequence ID" value="KAF7116148.1"/>
    <property type="molecule type" value="Genomic_DNA"/>
</dbReference>
<dbReference type="SUPFAM" id="SSF55729">
    <property type="entry name" value="Acyl-CoA N-acyltransferases (Nat)"/>
    <property type="match status" value="1"/>
</dbReference>
<dbReference type="AlphaFoldDB" id="A0A8H6P3L1"/>
<comment type="caution">
    <text evidence="2">The sequence shown here is derived from an EMBL/GenBank/DDBJ whole genome shotgun (WGS) entry which is preliminary data.</text>
</comment>
<dbReference type="Proteomes" id="UP000662466">
    <property type="component" value="Unassembled WGS sequence"/>
</dbReference>
<dbReference type="Pfam" id="PF13508">
    <property type="entry name" value="Acetyltransf_7"/>
    <property type="match status" value="1"/>
</dbReference>
<protein>
    <recommendedName>
        <fullName evidence="1">N-acetyltransferase domain-containing protein</fullName>
    </recommendedName>
</protein>
<evidence type="ECO:0000259" key="1">
    <source>
        <dbReference type="PROSITE" id="PS51186"/>
    </source>
</evidence>
<gene>
    <name evidence="2" type="ORF">CNMCM5793_004168</name>
    <name evidence="3" type="ORF">CNMCM6106_006212</name>
</gene>
<reference evidence="2" key="1">
    <citation type="submission" date="2020-06" db="EMBL/GenBank/DDBJ databases">
        <title>Draft genome sequences of strains closely related to Aspergillus parafelis and Aspergillus hiratsukae.</title>
        <authorList>
            <person name="Dos Santos R.A.C."/>
            <person name="Rivero-Menendez O."/>
            <person name="Steenwyk J.L."/>
            <person name="Mead M.E."/>
            <person name="Goldman G.H."/>
            <person name="Alastruey-Izquierdo A."/>
            <person name="Rokas A."/>
        </authorList>
    </citation>
    <scope>NUCLEOTIDE SEQUENCE</scope>
    <source>
        <strain evidence="2">CNM-CM5793</strain>
        <strain evidence="3">CNM-CM6106</strain>
    </source>
</reference>
<evidence type="ECO:0000313" key="4">
    <source>
        <dbReference type="Proteomes" id="UP000630445"/>
    </source>
</evidence>
<proteinExistence type="predicted"/>
<dbReference type="Gene3D" id="3.40.630.30">
    <property type="match status" value="1"/>
</dbReference>
<organism evidence="2 4">
    <name type="scientific">Aspergillus hiratsukae</name>
    <dbReference type="NCBI Taxonomy" id="1194566"/>
    <lineage>
        <taxon>Eukaryota</taxon>
        <taxon>Fungi</taxon>
        <taxon>Dikarya</taxon>
        <taxon>Ascomycota</taxon>
        <taxon>Pezizomycotina</taxon>
        <taxon>Eurotiomycetes</taxon>
        <taxon>Eurotiomycetidae</taxon>
        <taxon>Eurotiales</taxon>
        <taxon>Aspergillaceae</taxon>
        <taxon>Aspergillus</taxon>
        <taxon>Aspergillus subgen. Fumigati</taxon>
    </lineage>
</organism>
<dbReference type="PROSITE" id="PS51186">
    <property type="entry name" value="GNAT"/>
    <property type="match status" value="1"/>
</dbReference>
<name>A0A8H6P3L1_9EURO</name>
<dbReference type="CDD" id="cd04301">
    <property type="entry name" value="NAT_SF"/>
    <property type="match status" value="1"/>
</dbReference>
<evidence type="ECO:0000313" key="2">
    <source>
        <dbReference type="EMBL" id="KAF7116148.1"/>
    </source>
</evidence>
<dbReference type="InterPro" id="IPR000182">
    <property type="entry name" value="GNAT_dom"/>
</dbReference>
<dbReference type="EMBL" id="JACBAF010002280">
    <property type="protein sequence ID" value="KAF7159127.1"/>
    <property type="molecule type" value="Genomic_DNA"/>
</dbReference>
<sequence length="230" mass="26027">MASDYHYTYFRVPRTEDLSLSAQRYRDLRLQALKLSPSSFAATYESEALLTDEYWKSRLSQPGRETFVCAARPVSKSPPSNGDDLEWVAQLTLLGPRTKEEFTLLPTSGQPEPGPDDEEERWQLLGLYTLSSHRGKGIAKRLCAEAIKYLVDYRPEPKHVNVRLMVKWGMSAAVQLYEQLGFEEVGSCTLAEALIANGEGDLLPEGYEAEEKFCARSGHVMLQRFTRDNI</sequence>